<dbReference type="Gene3D" id="1.10.10.60">
    <property type="entry name" value="Homeodomain-like"/>
    <property type="match status" value="2"/>
</dbReference>
<proteinExistence type="predicted"/>
<dbReference type="Proteomes" id="UP001161406">
    <property type="component" value="Unassembled WGS sequence"/>
</dbReference>
<accession>A0ABQ5UGS0</accession>
<evidence type="ECO:0000256" key="1">
    <source>
        <dbReference type="ARBA" id="ARBA00023015"/>
    </source>
</evidence>
<protein>
    <submittedName>
        <fullName evidence="5">AraC family transcriptional regulator</fullName>
    </submittedName>
</protein>
<dbReference type="EMBL" id="BSNG01000001">
    <property type="protein sequence ID" value="GLQ10398.1"/>
    <property type="molecule type" value="Genomic_DNA"/>
</dbReference>
<dbReference type="SUPFAM" id="SSF51182">
    <property type="entry name" value="RmlC-like cupins"/>
    <property type="match status" value="1"/>
</dbReference>
<dbReference type="PROSITE" id="PS00041">
    <property type="entry name" value="HTH_ARAC_FAMILY_1"/>
    <property type="match status" value="1"/>
</dbReference>
<keyword evidence="3" id="KW-0804">Transcription</keyword>
<keyword evidence="6" id="KW-1185">Reference proteome</keyword>
<dbReference type="InterPro" id="IPR011051">
    <property type="entry name" value="RmlC_Cupin_sf"/>
</dbReference>
<evidence type="ECO:0000259" key="4">
    <source>
        <dbReference type="PROSITE" id="PS01124"/>
    </source>
</evidence>
<evidence type="ECO:0000256" key="3">
    <source>
        <dbReference type="ARBA" id="ARBA00023163"/>
    </source>
</evidence>
<dbReference type="SMART" id="SM00342">
    <property type="entry name" value="HTH_ARAC"/>
    <property type="match status" value="1"/>
</dbReference>
<dbReference type="PROSITE" id="PS01124">
    <property type="entry name" value="HTH_ARAC_FAMILY_2"/>
    <property type="match status" value="1"/>
</dbReference>
<gene>
    <name evidence="5" type="ORF">GCM10007913_23300</name>
</gene>
<feature type="domain" description="HTH araC/xylS-type" evidence="4">
    <location>
        <begin position="178"/>
        <end position="276"/>
    </location>
</feature>
<dbReference type="Gene3D" id="2.60.120.10">
    <property type="entry name" value="Jelly Rolls"/>
    <property type="match status" value="1"/>
</dbReference>
<evidence type="ECO:0000313" key="6">
    <source>
        <dbReference type="Proteomes" id="UP001161406"/>
    </source>
</evidence>
<comment type="caution">
    <text evidence="5">The sequence shown here is derived from an EMBL/GenBank/DDBJ whole genome shotgun (WGS) entry which is preliminary data.</text>
</comment>
<dbReference type="InterPro" id="IPR018060">
    <property type="entry name" value="HTH_AraC"/>
</dbReference>
<keyword evidence="2" id="KW-0238">DNA-binding</keyword>
<dbReference type="Pfam" id="PF02311">
    <property type="entry name" value="AraC_binding"/>
    <property type="match status" value="1"/>
</dbReference>
<evidence type="ECO:0000313" key="5">
    <source>
        <dbReference type="EMBL" id="GLQ10398.1"/>
    </source>
</evidence>
<dbReference type="PANTHER" id="PTHR43280">
    <property type="entry name" value="ARAC-FAMILY TRANSCRIPTIONAL REGULATOR"/>
    <property type="match status" value="1"/>
</dbReference>
<dbReference type="Pfam" id="PF12833">
    <property type="entry name" value="HTH_18"/>
    <property type="match status" value="1"/>
</dbReference>
<dbReference type="InterPro" id="IPR009057">
    <property type="entry name" value="Homeodomain-like_sf"/>
</dbReference>
<reference evidence="5" key="2">
    <citation type="submission" date="2023-01" db="EMBL/GenBank/DDBJ databases">
        <title>Draft genome sequence of Devosia yakushimensis strain NBRC 103855.</title>
        <authorList>
            <person name="Sun Q."/>
            <person name="Mori K."/>
        </authorList>
    </citation>
    <scope>NUCLEOTIDE SEQUENCE</scope>
    <source>
        <strain evidence="5">NBRC 103855</strain>
    </source>
</reference>
<sequence length="285" mass="32055">MSHELERVPTSLVAGLNTSCDMPFPHWHAQVEVNYLYSGDMTYRMAGHTVDLVEGDLCIFWGGQPHQAIRVEPGTEFVAIHLPLVHFFRLRLSADLMHRLTRGATVVTHQEGHADAETFRRLTAYMRGDDPLRREHAIDELLLRINRINFEPYRLVDAEGGGATAGEPLDPHSFRNVIDICAYITENFRDDIGSADVASFVEIHPKYAMSVFKKSTGMTLNEYITLLRLSYAQSLLMEDDLTILDVAMESGFGSLSAFSQSFRKVTGQSASDFRRERTLVSSLAD</sequence>
<name>A0ABQ5UGS0_9HYPH</name>
<evidence type="ECO:0000256" key="2">
    <source>
        <dbReference type="ARBA" id="ARBA00023125"/>
    </source>
</evidence>
<reference evidence="5" key="1">
    <citation type="journal article" date="2014" name="Int. J. Syst. Evol. Microbiol.">
        <title>Complete genome of a new Firmicutes species belonging to the dominant human colonic microbiota ('Ruminococcus bicirculans') reveals two chromosomes and a selective capacity to utilize plant glucans.</title>
        <authorList>
            <consortium name="NISC Comparative Sequencing Program"/>
            <person name="Wegmann U."/>
            <person name="Louis P."/>
            <person name="Goesmann A."/>
            <person name="Henrissat B."/>
            <person name="Duncan S.H."/>
            <person name="Flint H.J."/>
        </authorList>
    </citation>
    <scope>NUCLEOTIDE SEQUENCE</scope>
    <source>
        <strain evidence="5">NBRC 103855</strain>
    </source>
</reference>
<dbReference type="RefSeq" id="WP_284390987.1">
    <property type="nucleotide sequence ID" value="NZ_BSNG01000001.1"/>
</dbReference>
<dbReference type="InterPro" id="IPR014710">
    <property type="entry name" value="RmlC-like_jellyroll"/>
</dbReference>
<dbReference type="SUPFAM" id="SSF46689">
    <property type="entry name" value="Homeodomain-like"/>
    <property type="match status" value="2"/>
</dbReference>
<dbReference type="InterPro" id="IPR003313">
    <property type="entry name" value="AraC-bd"/>
</dbReference>
<organism evidence="5 6">
    <name type="scientific">Devosia yakushimensis</name>
    <dbReference type="NCBI Taxonomy" id="470028"/>
    <lineage>
        <taxon>Bacteria</taxon>
        <taxon>Pseudomonadati</taxon>
        <taxon>Pseudomonadota</taxon>
        <taxon>Alphaproteobacteria</taxon>
        <taxon>Hyphomicrobiales</taxon>
        <taxon>Devosiaceae</taxon>
        <taxon>Devosia</taxon>
    </lineage>
</organism>
<keyword evidence="1" id="KW-0805">Transcription regulation</keyword>
<dbReference type="InterPro" id="IPR018062">
    <property type="entry name" value="HTH_AraC-typ_CS"/>
</dbReference>
<dbReference type="PANTHER" id="PTHR43280:SF27">
    <property type="entry name" value="TRANSCRIPTIONAL REGULATOR MTLR"/>
    <property type="match status" value="1"/>
</dbReference>